<evidence type="ECO:0000256" key="2">
    <source>
        <dbReference type="ARBA" id="ARBA00023125"/>
    </source>
</evidence>
<proteinExistence type="predicted"/>
<keyword evidence="6" id="KW-1185">Reference proteome</keyword>
<evidence type="ECO:0000259" key="4">
    <source>
        <dbReference type="PROSITE" id="PS51118"/>
    </source>
</evidence>
<dbReference type="Proteomes" id="UP000199050">
    <property type="component" value="Unassembled WGS sequence"/>
</dbReference>
<evidence type="ECO:0000256" key="1">
    <source>
        <dbReference type="ARBA" id="ARBA00023015"/>
    </source>
</evidence>
<reference evidence="6" key="1">
    <citation type="submission" date="2016-10" db="EMBL/GenBank/DDBJ databases">
        <authorList>
            <person name="Varghese N."/>
            <person name="Submissions S."/>
        </authorList>
    </citation>
    <scope>NUCLEOTIDE SEQUENCE [LARGE SCALE GENOMIC DNA]</scope>
    <source>
        <strain evidence="6">CGMCC 1.11012</strain>
    </source>
</reference>
<evidence type="ECO:0000256" key="3">
    <source>
        <dbReference type="ARBA" id="ARBA00023163"/>
    </source>
</evidence>
<gene>
    <name evidence="5" type="ORF">SAMN05216192_11827</name>
</gene>
<dbReference type="Pfam" id="PF01638">
    <property type="entry name" value="HxlR"/>
    <property type="match status" value="1"/>
</dbReference>
<evidence type="ECO:0000313" key="5">
    <source>
        <dbReference type="EMBL" id="SDJ49047.1"/>
    </source>
</evidence>
<dbReference type="AlphaFoldDB" id="A0A1G8U5L5"/>
<keyword evidence="2" id="KW-0238">DNA-binding</keyword>
<dbReference type="Gene3D" id="1.10.10.10">
    <property type="entry name" value="Winged helix-like DNA-binding domain superfamily/Winged helix DNA-binding domain"/>
    <property type="match status" value="1"/>
</dbReference>
<dbReference type="STRING" id="1174501.SAMN05216192_11827"/>
<dbReference type="GO" id="GO:0003677">
    <property type="term" value="F:DNA binding"/>
    <property type="evidence" value="ECO:0007669"/>
    <property type="project" value="UniProtKB-KW"/>
</dbReference>
<sequence length="198" mass="22660">MAGKFKSGSGFERIAHSITTLSKAERQVFVLYWHIRRIGAAVWITVAVPGRMALMCGGRVFCSMISKDERGPHTLATEIKDRINLQEINCEKELTLAVIGGKWKLIILWHLGLEGTKRFSELKKLIPHITQKMLTNQLRELEEDQLVLRKVYAEVPPRVEYSLTDYGQSLLPVLRMMYDWGKDYGNNVVWKNNSQAGE</sequence>
<evidence type="ECO:0000313" key="6">
    <source>
        <dbReference type="Proteomes" id="UP000199050"/>
    </source>
</evidence>
<dbReference type="InterPro" id="IPR002577">
    <property type="entry name" value="HTH_HxlR"/>
</dbReference>
<organism evidence="5 6">
    <name type="scientific">Paenibacillus typhae</name>
    <dbReference type="NCBI Taxonomy" id="1174501"/>
    <lineage>
        <taxon>Bacteria</taxon>
        <taxon>Bacillati</taxon>
        <taxon>Bacillota</taxon>
        <taxon>Bacilli</taxon>
        <taxon>Bacillales</taxon>
        <taxon>Paenibacillaceae</taxon>
        <taxon>Paenibacillus</taxon>
    </lineage>
</organism>
<keyword evidence="3" id="KW-0804">Transcription</keyword>
<name>A0A1G8U5L5_9BACL</name>
<dbReference type="EMBL" id="FNDX01000018">
    <property type="protein sequence ID" value="SDJ49047.1"/>
    <property type="molecule type" value="Genomic_DNA"/>
</dbReference>
<protein>
    <submittedName>
        <fullName evidence="5">Transcriptional regulator, HxlR family</fullName>
    </submittedName>
</protein>
<keyword evidence="1" id="KW-0805">Transcription regulation</keyword>
<accession>A0A1G8U5L5</accession>
<dbReference type="InterPro" id="IPR036388">
    <property type="entry name" value="WH-like_DNA-bd_sf"/>
</dbReference>
<dbReference type="PANTHER" id="PTHR33204">
    <property type="entry name" value="TRANSCRIPTIONAL REGULATOR, MARR FAMILY"/>
    <property type="match status" value="1"/>
</dbReference>
<feature type="domain" description="HTH hxlR-type" evidence="4">
    <location>
        <begin position="90"/>
        <end position="189"/>
    </location>
</feature>
<dbReference type="PROSITE" id="PS51118">
    <property type="entry name" value="HTH_HXLR"/>
    <property type="match status" value="1"/>
</dbReference>
<dbReference type="PANTHER" id="PTHR33204:SF38">
    <property type="entry name" value="HTH-TYPE TRANSCRIPTIONAL ACTIVATOR HXLR"/>
    <property type="match status" value="1"/>
</dbReference>
<dbReference type="SUPFAM" id="SSF46785">
    <property type="entry name" value="Winged helix' DNA-binding domain"/>
    <property type="match status" value="1"/>
</dbReference>
<dbReference type="InterPro" id="IPR036390">
    <property type="entry name" value="WH_DNA-bd_sf"/>
</dbReference>